<dbReference type="Proteomes" id="UP001198402">
    <property type="component" value="Unassembled WGS sequence"/>
</dbReference>
<organism evidence="1 2">
    <name type="scientific">Winogradskyella vincentii</name>
    <dbReference type="NCBI Taxonomy" id="2877122"/>
    <lineage>
        <taxon>Bacteria</taxon>
        <taxon>Pseudomonadati</taxon>
        <taxon>Bacteroidota</taxon>
        <taxon>Flavobacteriia</taxon>
        <taxon>Flavobacteriales</taxon>
        <taxon>Flavobacteriaceae</taxon>
        <taxon>Winogradskyella</taxon>
    </lineage>
</organism>
<name>A0ABS7Y2S2_9FLAO</name>
<evidence type="ECO:0000313" key="2">
    <source>
        <dbReference type="Proteomes" id="UP001198402"/>
    </source>
</evidence>
<dbReference type="RefSeq" id="WP_224479187.1">
    <property type="nucleotide sequence ID" value="NZ_JAIUJS010000009.1"/>
</dbReference>
<dbReference type="EMBL" id="JAIUJS010000009">
    <property type="protein sequence ID" value="MCA0154239.1"/>
    <property type="molecule type" value="Genomic_DNA"/>
</dbReference>
<reference evidence="2" key="1">
    <citation type="submission" date="2023-07" db="EMBL/GenBank/DDBJ databases">
        <authorList>
            <person name="Yue Y."/>
        </authorList>
    </citation>
    <scope>NUCLEOTIDE SEQUENCE [LARGE SCALE GENOMIC DNA]</scope>
    <source>
        <strain evidence="2">2Y89</strain>
    </source>
</reference>
<dbReference type="InterPro" id="IPR027417">
    <property type="entry name" value="P-loop_NTPase"/>
</dbReference>
<comment type="caution">
    <text evidence="1">The sequence shown here is derived from an EMBL/GenBank/DDBJ whole genome shotgun (WGS) entry which is preliminary data.</text>
</comment>
<keyword evidence="2" id="KW-1185">Reference proteome</keyword>
<dbReference type="InterPro" id="IPR004948">
    <property type="entry name" value="Nuc-triphosphatase_THEP1"/>
</dbReference>
<dbReference type="Gene3D" id="3.40.50.300">
    <property type="entry name" value="P-loop containing nucleotide triphosphate hydrolases"/>
    <property type="match status" value="1"/>
</dbReference>
<dbReference type="Pfam" id="PF03266">
    <property type="entry name" value="NTPase_1"/>
    <property type="match status" value="1"/>
</dbReference>
<accession>A0ABS7Y2S2</accession>
<protein>
    <submittedName>
        <fullName evidence="1">Nucleoside-triphosphatase</fullName>
    </submittedName>
</protein>
<gene>
    <name evidence="1" type="ORF">LBV24_13505</name>
</gene>
<evidence type="ECO:0000313" key="1">
    <source>
        <dbReference type="EMBL" id="MCA0154239.1"/>
    </source>
</evidence>
<proteinExistence type="predicted"/>
<sequence>MHNPKIYILSDKKGIGKTTSLQKWVKINPQLKGFLTPIVNGKRMFQIIETNNYLPMETESKELIIGRYSFNKKSFETVAELVLKLSSGNSNQTIIIDEIGPLEINKNQGFHNLVLKLTEIATNNPKLFFVVRESCLQDFITKYKLKNFEVINLKDFNHKFLTNN</sequence>